<dbReference type="Pfam" id="PF13466">
    <property type="entry name" value="STAS_2"/>
    <property type="match status" value="1"/>
</dbReference>
<organism evidence="3 4">
    <name type="scientific">Streptomyces chrestomyceticus JCM 4735</name>
    <dbReference type="NCBI Taxonomy" id="1306181"/>
    <lineage>
        <taxon>Bacteria</taxon>
        <taxon>Bacillati</taxon>
        <taxon>Actinomycetota</taxon>
        <taxon>Actinomycetes</taxon>
        <taxon>Kitasatosporales</taxon>
        <taxon>Streptomycetaceae</taxon>
        <taxon>Streptomyces</taxon>
    </lineage>
</organism>
<dbReference type="GeneID" id="95626058"/>
<dbReference type="InterPro" id="IPR058548">
    <property type="entry name" value="MlaB-like_STAS"/>
</dbReference>
<dbReference type="EMBL" id="BHZC01000001">
    <property type="protein sequence ID" value="GCD39540.1"/>
    <property type="molecule type" value="Genomic_DNA"/>
</dbReference>
<dbReference type="RefSeq" id="WP_078659547.1">
    <property type="nucleotide sequence ID" value="NZ_BHZC01000001.1"/>
</dbReference>
<evidence type="ECO:0000313" key="4">
    <source>
        <dbReference type="Proteomes" id="UP000287830"/>
    </source>
</evidence>
<dbReference type="AlphaFoldDB" id="A0A7U9L1Y1"/>
<feature type="region of interest" description="Disordered" evidence="1">
    <location>
        <begin position="1"/>
        <end position="25"/>
    </location>
</feature>
<dbReference type="OrthoDB" id="4284170at2"/>
<dbReference type="SUPFAM" id="SSF52091">
    <property type="entry name" value="SpoIIaa-like"/>
    <property type="match status" value="1"/>
</dbReference>
<feature type="domain" description="STAS" evidence="2">
    <location>
        <begin position="33"/>
        <end position="134"/>
    </location>
</feature>
<dbReference type="GO" id="GO:0043856">
    <property type="term" value="F:anti-sigma factor antagonist activity"/>
    <property type="evidence" value="ECO:0007669"/>
    <property type="project" value="TreeGrafter"/>
</dbReference>
<dbReference type="Proteomes" id="UP000287830">
    <property type="component" value="Unassembled WGS sequence"/>
</dbReference>
<protein>
    <submittedName>
        <fullName evidence="3">Anti-sigma factor antagonist</fullName>
    </submittedName>
</protein>
<dbReference type="PANTHER" id="PTHR33495">
    <property type="entry name" value="ANTI-SIGMA FACTOR ANTAGONIST TM_1081-RELATED-RELATED"/>
    <property type="match status" value="1"/>
</dbReference>
<comment type="caution">
    <text evidence="3">The sequence shown here is derived from an EMBL/GenBank/DDBJ whole genome shotgun (WGS) entry which is preliminary data.</text>
</comment>
<accession>A0A7U9L1Y1</accession>
<dbReference type="PROSITE" id="PS50801">
    <property type="entry name" value="STAS"/>
    <property type="match status" value="1"/>
</dbReference>
<evidence type="ECO:0000256" key="1">
    <source>
        <dbReference type="SAM" id="MobiDB-lite"/>
    </source>
</evidence>
<evidence type="ECO:0000259" key="2">
    <source>
        <dbReference type="PROSITE" id="PS50801"/>
    </source>
</evidence>
<name>A0A7U9L1Y1_9ACTN</name>
<gene>
    <name evidence="3" type="ORF">OEIGOIKO_07396</name>
</gene>
<dbReference type="Gene3D" id="3.30.750.24">
    <property type="entry name" value="STAS domain"/>
    <property type="match status" value="1"/>
</dbReference>
<dbReference type="InterPro" id="IPR036513">
    <property type="entry name" value="STAS_dom_sf"/>
</dbReference>
<dbReference type="InterPro" id="IPR002645">
    <property type="entry name" value="STAS_dom"/>
</dbReference>
<reference evidence="3 4" key="1">
    <citation type="submission" date="2018-11" db="EMBL/GenBank/DDBJ databases">
        <title>Whole genome sequence of Streptomyces chrestomyceticus NBRC 13444(T).</title>
        <authorList>
            <person name="Komaki H."/>
            <person name="Tamura T."/>
        </authorList>
    </citation>
    <scope>NUCLEOTIDE SEQUENCE [LARGE SCALE GENOMIC DNA]</scope>
    <source>
        <strain evidence="3 4">NBRC 13444</strain>
    </source>
</reference>
<evidence type="ECO:0000313" key="3">
    <source>
        <dbReference type="EMBL" id="GCD39540.1"/>
    </source>
</evidence>
<dbReference type="PANTHER" id="PTHR33495:SF2">
    <property type="entry name" value="ANTI-SIGMA FACTOR ANTAGONIST TM_1081-RELATED"/>
    <property type="match status" value="1"/>
</dbReference>
<proteinExistence type="predicted"/>
<dbReference type="CDD" id="cd07043">
    <property type="entry name" value="STAS_anti-anti-sigma_factors"/>
    <property type="match status" value="1"/>
</dbReference>
<sequence length="144" mass="15461">MAKTTRRIAGSQASSGSGNVYGPGDHKPPYAVQGFTVIELRGDLDLFTSDHASTLLEAAFTLPGPRMLADLRPVDFFDGSALSLLCRARRRAVAHGGYLGLVCVRPWHLRILCLAGLSEVLCPRPTVDQAIAAALLHLEGRTRP</sequence>